<gene>
    <name evidence="2" type="ORF">M407DRAFT_9739</name>
</gene>
<feature type="compositionally biased region" description="Polar residues" evidence="1">
    <location>
        <begin position="45"/>
        <end position="56"/>
    </location>
</feature>
<name>A0A0C3LNF2_9AGAM</name>
<dbReference type="HOGENOM" id="CLU_2185880_0_0_1"/>
<dbReference type="Proteomes" id="UP000054248">
    <property type="component" value="Unassembled WGS sequence"/>
</dbReference>
<reference evidence="2 3" key="1">
    <citation type="submission" date="2014-04" db="EMBL/GenBank/DDBJ databases">
        <authorList>
            <consortium name="DOE Joint Genome Institute"/>
            <person name="Kuo A."/>
            <person name="Girlanda M."/>
            <person name="Perotto S."/>
            <person name="Kohler A."/>
            <person name="Nagy L.G."/>
            <person name="Floudas D."/>
            <person name="Copeland A."/>
            <person name="Barry K.W."/>
            <person name="Cichocki N."/>
            <person name="Veneault-Fourrey C."/>
            <person name="LaButti K."/>
            <person name="Lindquist E.A."/>
            <person name="Lipzen A."/>
            <person name="Lundell T."/>
            <person name="Morin E."/>
            <person name="Murat C."/>
            <person name="Sun H."/>
            <person name="Tunlid A."/>
            <person name="Henrissat B."/>
            <person name="Grigoriev I.V."/>
            <person name="Hibbett D.S."/>
            <person name="Martin F."/>
            <person name="Nordberg H.P."/>
            <person name="Cantor M.N."/>
            <person name="Hua S.X."/>
        </authorList>
    </citation>
    <scope>NUCLEOTIDE SEQUENCE [LARGE SCALE GENOMIC DNA]</scope>
    <source>
        <strain evidence="2 3">MUT 4182</strain>
    </source>
</reference>
<feature type="compositionally biased region" description="Basic and acidic residues" evidence="1">
    <location>
        <begin position="1"/>
        <end position="10"/>
    </location>
</feature>
<organism evidence="2 3">
    <name type="scientific">Tulasnella calospora MUT 4182</name>
    <dbReference type="NCBI Taxonomy" id="1051891"/>
    <lineage>
        <taxon>Eukaryota</taxon>
        <taxon>Fungi</taxon>
        <taxon>Dikarya</taxon>
        <taxon>Basidiomycota</taxon>
        <taxon>Agaricomycotina</taxon>
        <taxon>Agaricomycetes</taxon>
        <taxon>Cantharellales</taxon>
        <taxon>Tulasnellaceae</taxon>
        <taxon>Tulasnella</taxon>
    </lineage>
</organism>
<proteinExistence type="predicted"/>
<sequence length="109" mass="11785">MASSELREEGYPLATTGIDAGSNSRNDSANMLPLPSSGGRRYHSRATSPTTSTFDLTSPRPRTIDPLAQTAGTHTPIMAKTSRIGLPRRHPQESAPHPRKQNGPQEPKK</sequence>
<accession>A0A0C3LNF2</accession>
<evidence type="ECO:0000313" key="3">
    <source>
        <dbReference type="Proteomes" id="UP000054248"/>
    </source>
</evidence>
<reference evidence="3" key="2">
    <citation type="submission" date="2015-01" db="EMBL/GenBank/DDBJ databases">
        <title>Evolutionary Origins and Diversification of the Mycorrhizal Mutualists.</title>
        <authorList>
            <consortium name="DOE Joint Genome Institute"/>
            <consortium name="Mycorrhizal Genomics Consortium"/>
            <person name="Kohler A."/>
            <person name="Kuo A."/>
            <person name="Nagy L.G."/>
            <person name="Floudas D."/>
            <person name="Copeland A."/>
            <person name="Barry K.W."/>
            <person name="Cichocki N."/>
            <person name="Veneault-Fourrey C."/>
            <person name="LaButti K."/>
            <person name="Lindquist E.A."/>
            <person name="Lipzen A."/>
            <person name="Lundell T."/>
            <person name="Morin E."/>
            <person name="Murat C."/>
            <person name="Riley R."/>
            <person name="Ohm R."/>
            <person name="Sun H."/>
            <person name="Tunlid A."/>
            <person name="Henrissat B."/>
            <person name="Grigoriev I.V."/>
            <person name="Hibbett D.S."/>
            <person name="Martin F."/>
        </authorList>
    </citation>
    <scope>NUCLEOTIDE SEQUENCE [LARGE SCALE GENOMIC DNA]</scope>
    <source>
        <strain evidence="3">MUT 4182</strain>
    </source>
</reference>
<evidence type="ECO:0000313" key="2">
    <source>
        <dbReference type="EMBL" id="KIO22862.1"/>
    </source>
</evidence>
<keyword evidence="3" id="KW-1185">Reference proteome</keyword>
<dbReference type="AlphaFoldDB" id="A0A0C3LNF2"/>
<dbReference type="EMBL" id="KN823099">
    <property type="protein sequence ID" value="KIO22862.1"/>
    <property type="molecule type" value="Genomic_DNA"/>
</dbReference>
<protein>
    <submittedName>
        <fullName evidence="2">Uncharacterized protein</fullName>
    </submittedName>
</protein>
<feature type="region of interest" description="Disordered" evidence="1">
    <location>
        <begin position="1"/>
        <end position="109"/>
    </location>
</feature>
<evidence type="ECO:0000256" key="1">
    <source>
        <dbReference type="SAM" id="MobiDB-lite"/>
    </source>
</evidence>